<dbReference type="GO" id="GO:0008233">
    <property type="term" value="F:peptidase activity"/>
    <property type="evidence" value="ECO:0007669"/>
    <property type="project" value="UniProtKB-KW"/>
</dbReference>
<gene>
    <name evidence="3" type="ORF">ElyMa_001730600</name>
</gene>
<accession>A0AAV4JXL5</accession>
<protein>
    <submittedName>
        <fullName evidence="3">Mitochondrial presequence protease</fullName>
    </submittedName>
</protein>
<evidence type="ECO:0000313" key="4">
    <source>
        <dbReference type="Proteomes" id="UP000762676"/>
    </source>
</evidence>
<proteinExistence type="predicted"/>
<comment type="caution">
    <text evidence="3">The sequence shown here is derived from an EMBL/GenBank/DDBJ whole genome shotgun (WGS) entry which is preliminary data.</text>
</comment>
<keyword evidence="3" id="KW-0378">Hydrolase</keyword>
<dbReference type="AlphaFoldDB" id="A0AAV4JXL5"/>
<feature type="domain" description="Peptidase M16 C-terminal" evidence="2">
    <location>
        <begin position="203"/>
        <end position="381"/>
    </location>
</feature>
<sequence length="1028" mass="115926">MSNFELQYEVSCNGKIPVSKYISKETGLIVCIAQVDGPIVNGYLCLATEAHDDDGLPHTLEHLVFLGSENYPYKGILDQFANRCLASGTNAWTETDHTCYTMTNAGSEGFLKLLPIYMDHILYPTLSESGYITEIHHIDGSGDDSGIVYCEMQGRENSAESRTHLALLRAMYPGECGYKSETGGIIRNLRESTSHDKVHNINTHDKVKRYHKDFYRPENLCLIICGTVRPEDVFQSLEAVEEKIVRKGKRGEFIRPWQNAVPPLPGTIREKVFYPSEDEEYGMAHIGFRGPKSKAVYEHLSLSILTDYLDGSVIAPIQRDMVEIEEPYAGAAAFSILENSELALYITFRNADVEKIKEIEGKFMEIMTKLAKEEEKIDMERMQTVIHRRKLDTLSSLEYQPCDSVAFFVIGHFLYGDDQNDLYGRLNTVAFCEQMKEEPAHYWLNLLKTYFIDKPMVVVTGFPSIGLGADMGREEEERLERQRAELGEDGRRACKMKVDKAEEENSRPAPSSVHAEIKPPSVASINLHTINPSTNIRDSATGNTDSNKNFPLSDLPFRFMLDDLATNFVEISILLDTSQVPQRLRLYLPLFCDMLSESPITCDGVTTPYEEVVAQLERDTIHCGAGLGFPEETNFKCGSFPQLFTLTVRAEESKYERAVSWAHDLLFNITLTAERAKIIAQKILSDTSSAKRSGSKIMRMLIREIVFKPESNLRAVSMIRQAAFLSKLVKQIDKNSKSVLKDLRELQEILTQPSNIQVHLACDVSRLAAQGHGLPLKPWKSFLLDTPCEGRPNSINITATSQLSLPLSQVSYPHTIVGMKEVESSFMVQAVPCISDPGHPDLPALMVLLQYLTQCEGPMWRRIRGMGLSYSYSIYADTESGLLFLLLSKATVIQDPYKEAKAIVIEYLSQEQKFDQLELEAAKSSLIFELVEEQKTVLKSAEESLLTYFHGLPHSHNKDMLDRVARVTMEDLDRVGHTYLLPLFDPVQTRCAICVNPTKIKATSDSFLQQHGMNLVEKQLEDKALRDF</sequence>
<dbReference type="GO" id="GO:0046872">
    <property type="term" value="F:metal ion binding"/>
    <property type="evidence" value="ECO:0007669"/>
    <property type="project" value="InterPro"/>
</dbReference>
<evidence type="ECO:0000259" key="1">
    <source>
        <dbReference type="Pfam" id="PF00675"/>
    </source>
</evidence>
<evidence type="ECO:0000313" key="3">
    <source>
        <dbReference type="EMBL" id="GFS26814.1"/>
    </source>
</evidence>
<feature type="domain" description="Peptidase M16 N-terminal" evidence="1">
    <location>
        <begin position="49"/>
        <end position="130"/>
    </location>
</feature>
<keyword evidence="4" id="KW-1185">Reference proteome</keyword>
<reference evidence="3 4" key="1">
    <citation type="journal article" date="2021" name="Elife">
        <title>Chloroplast acquisition without the gene transfer in kleptoplastic sea slugs, Plakobranchus ocellatus.</title>
        <authorList>
            <person name="Maeda T."/>
            <person name="Takahashi S."/>
            <person name="Yoshida T."/>
            <person name="Shimamura S."/>
            <person name="Takaki Y."/>
            <person name="Nagai Y."/>
            <person name="Toyoda A."/>
            <person name="Suzuki Y."/>
            <person name="Arimoto A."/>
            <person name="Ishii H."/>
            <person name="Satoh N."/>
            <person name="Nishiyama T."/>
            <person name="Hasebe M."/>
            <person name="Maruyama T."/>
            <person name="Minagawa J."/>
            <person name="Obokata J."/>
            <person name="Shigenobu S."/>
        </authorList>
    </citation>
    <scope>NUCLEOTIDE SEQUENCE [LARGE SCALE GENOMIC DNA]</scope>
</reference>
<dbReference type="Gene3D" id="3.30.830.10">
    <property type="entry name" value="Metalloenzyme, LuxS/M16 peptidase-like"/>
    <property type="match status" value="4"/>
</dbReference>
<evidence type="ECO:0000259" key="2">
    <source>
        <dbReference type="Pfam" id="PF05193"/>
    </source>
</evidence>
<keyword evidence="3" id="KW-0645">Protease</keyword>
<dbReference type="Pfam" id="PF00675">
    <property type="entry name" value="Peptidase_M16"/>
    <property type="match status" value="1"/>
</dbReference>
<dbReference type="FunFam" id="3.30.830.10:FF:000015">
    <property type="entry name" value="Putative zinc metalloprotease"/>
    <property type="match status" value="1"/>
</dbReference>
<dbReference type="PANTHER" id="PTHR43016">
    <property type="entry name" value="PRESEQUENCE PROTEASE"/>
    <property type="match status" value="1"/>
</dbReference>
<dbReference type="Pfam" id="PF05193">
    <property type="entry name" value="Peptidase_M16_C"/>
    <property type="match status" value="1"/>
</dbReference>
<dbReference type="InterPro" id="IPR011249">
    <property type="entry name" value="Metalloenz_LuxS/M16"/>
</dbReference>
<dbReference type="GO" id="GO:0006508">
    <property type="term" value="P:proteolysis"/>
    <property type="evidence" value="ECO:0007669"/>
    <property type="project" value="UniProtKB-KW"/>
</dbReference>
<dbReference type="FunFam" id="3.30.830.10:FF:000031">
    <property type="entry name" value="Putative zinc metalloprotease"/>
    <property type="match status" value="1"/>
</dbReference>
<organism evidence="3 4">
    <name type="scientific">Elysia marginata</name>
    <dbReference type="NCBI Taxonomy" id="1093978"/>
    <lineage>
        <taxon>Eukaryota</taxon>
        <taxon>Metazoa</taxon>
        <taxon>Spiralia</taxon>
        <taxon>Lophotrochozoa</taxon>
        <taxon>Mollusca</taxon>
        <taxon>Gastropoda</taxon>
        <taxon>Heterobranchia</taxon>
        <taxon>Euthyneura</taxon>
        <taxon>Panpulmonata</taxon>
        <taxon>Sacoglossa</taxon>
        <taxon>Placobranchoidea</taxon>
        <taxon>Plakobranchidae</taxon>
        <taxon>Elysia</taxon>
    </lineage>
</organism>
<dbReference type="PANTHER" id="PTHR43016:SF16">
    <property type="entry name" value="METALLOPROTEASE, PUTATIVE (AFU_ORTHOLOGUE AFUA_4G07610)-RELATED"/>
    <property type="match status" value="1"/>
</dbReference>
<dbReference type="Proteomes" id="UP000762676">
    <property type="component" value="Unassembled WGS sequence"/>
</dbReference>
<dbReference type="InterPro" id="IPR011765">
    <property type="entry name" value="Pept_M16_N"/>
</dbReference>
<dbReference type="SUPFAM" id="SSF63411">
    <property type="entry name" value="LuxS/MPP-like metallohydrolase"/>
    <property type="match status" value="4"/>
</dbReference>
<name>A0AAV4JXL5_9GAST</name>
<dbReference type="InterPro" id="IPR007863">
    <property type="entry name" value="Peptidase_M16_C"/>
</dbReference>
<dbReference type="EMBL" id="BMAT01003505">
    <property type="protein sequence ID" value="GFS26814.1"/>
    <property type="molecule type" value="Genomic_DNA"/>
</dbReference>